<name>A0AAE3DQ86_9FIRM</name>
<feature type="modified residue" description="FMN phosphoryl threonine" evidence="6">
    <location>
        <position position="177"/>
    </location>
</feature>
<evidence type="ECO:0000256" key="5">
    <source>
        <dbReference type="ARBA" id="ARBA00022982"/>
    </source>
</evidence>
<dbReference type="NCBIfam" id="TIGR01947">
    <property type="entry name" value="rnfG"/>
    <property type="match status" value="1"/>
</dbReference>
<evidence type="ECO:0000256" key="3">
    <source>
        <dbReference type="ARBA" id="ARBA00022630"/>
    </source>
</evidence>
<evidence type="ECO:0000256" key="6">
    <source>
        <dbReference type="HAMAP-Rule" id="MF_00479"/>
    </source>
</evidence>
<feature type="domain" description="FMN-binding" evidence="7">
    <location>
        <begin position="105"/>
        <end position="194"/>
    </location>
</feature>
<keyword evidence="4 6" id="KW-0288">FMN</keyword>
<accession>A0AAE3DQ86</accession>
<keyword evidence="6" id="KW-0472">Membrane</keyword>
<comment type="cofactor">
    <cofactor evidence="6">
        <name>FMN</name>
        <dbReference type="ChEBI" id="CHEBI:58210"/>
    </cofactor>
</comment>
<keyword evidence="3 6" id="KW-0285">Flavoprotein</keyword>
<comment type="subunit">
    <text evidence="6">The complex is composed of six subunits: RnfA, RnfB, RnfC, RnfD, RnfE and RnfG.</text>
</comment>
<dbReference type="PIRSF" id="PIRSF006091">
    <property type="entry name" value="E_trnsport_RnfG"/>
    <property type="match status" value="1"/>
</dbReference>
<dbReference type="PANTHER" id="PTHR36118">
    <property type="entry name" value="ION-TRANSLOCATING OXIDOREDUCTASE COMPLEX SUBUNIT G"/>
    <property type="match status" value="1"/>
</dbReference>
<evidence type="ECO:0000256" key="2">
    <source>
        <dbReference type="ARBA" id="ARBA00022553"/>
    </source>
</evidence>
<keyword evidence="6" id="KW-1278">Translocase</keyword>
<dbReference type="PANTHER" id="PTHR36118:SF1">
    <property type="entry name" value="ION-TRANSLOCATING OXIDOREDUCTASE COMPLEX SUBUNIT G"/>
    <property type="match status" value="1"/>
</dbReference>
<dbReference type="Pfam" id="PF04205">
    <property type="entry name" value="FMN_bind"/>
    <property type="match status" value="1"/>
</dbReference>
<dbReference type="EC" id="7.-.-.-" evidence="6"/>
<dbReference type="GO" id="GO:0010181">
    <property type="term" value="F:FMN binding"/>
    <property type="evidence" value="ECO:0007669"/>
    <property type="project" value="InterPro"/>
</dbReference>
<dbReference type="AlphaFoldDB" id="A0AAE3DQ86"/>
<dbReference type="InterPro" id="IPR010209">
    <property type="entry name" value="Ion_transpt_RnfG/RsxG"/>
</dbReference>
<evidence type="ECO:0000259" key="7">
    <source>
        <dbReference type="SMART" id="SM00900"/>
    </source>
</evidence>
<gene>
    <name evidence="6" type="primary">rnfG</name>
    <name evidence="8" type="ORF">LKD71_01365</name>
</gene>
<sequence length="206" mass="21669">MKEIIKNALILMAITLTAGLALGAVHEITKEPIEAQEKKTKEEACKAVFPEAESFEAWTDFDAEAALELLASAGFSADKVDEVSLAEDEKGEVLGAVLNLTSTEGYGGNISFSMGILKDGTVNGIKILSISETAGLGMRATEESFYGQFAGRKVENFSYTKTGATADDEIDAISGATITTRAMTNGVNAGLAYFSEGLVKGGVIHE</sequence>
<keyword evidence="5 6" id="KW-0249">Electron transport</keyword>
<dbReference type="HAMAP" id="MF_00479">
    <property type="entry name" value="RsxG_RnfG"/>
    <property type="match status" value="1"/>
</dbReference>
<organism evidence="8 9">
    <name type="scientific">Fusicatenibacter faecihominis</name>
    <dbReference type="NCBI Taxonomy" id="2881276"/>
    <lineage>
        <taxon>Bacteria</taxon>
        <taxon>Bacillati</taxon>
        <taxon>Bacillota</taxon>
        <taxon>Clostridia</taxon>
        <taxon>Lachnospirales</taxon>
        <taxon>Lachnospiraceae</taxon>
        <taxon>Fusicatenibacter</taxon>
    </lineage>
</organism>
<comment type="similarity">
    <text evidence="6">Belongs to the RnfG family.</text>
</comment>
<comment type="function">
    <text evidence="6">Part of a membrane-bound complex that couples electron transfer with translocation of ions across the membrane.</text>
</comment>
<keyword evidence="9" id="KW-1185">Reference proteome</keyword>
<dbReference type="GO" id="GO:0009055">
    <property type="term" value="F:electron transfer activity"/>
    <property type="evidence" value="ECO:0007669"/>
    <property type="project" value="InterPro"/>
</dbReference>
<evidence type="ECO:0000256" key="4">
    <source>
        <dbReference type="ARBA" id="ARBA00022643"/>
    </source>
</evidence>
<comment type="subcellular location">
    <subcellularLocation>
        <location evidence="6">Cell membrane</location>
        <topology evidence="6">Single-pass membrane protein</topology>
    </subcellularLocation>
</comment>
<evidence type="ECO:0000313" key="9">
    <source>
        <dbReference type="Proteomes" id="UP001197875"/>
    </source>
</evidence>
<keyword evidence="6" id="KW-1003">Cell membrane</keyword>
<dbReference type="SMART" id="SM00900">
    <property type="entry name" value="FMN_bind"/>
    <property type="match status" value="1"/>
</dbReference>
<keyword evidence="6" id="KW-1133">Transmembrane helix</keyword>
<dbReference type="EMBL" id="JAJEPR010000002">
    <property type="protein sequence ID" value="MCC2188483.1"/>
    <property type="molecule type" value="Genomic_DNA"/>
</dbReference>
<dbReference type="RefSeq" id="WP_227614061.1">
    <property type="nucleotide sequence ID" value="NZ_JAJEPR010000002.1"/>
</dbReference>
<keyword evidence="1 6" id="KW-0813">Transport</keyword>
<dbReference type="InterPro" id="IPR007329">
    <property type="entry name" value="FMN-bd"/>
</dbReference>
<keyword evidence="6" id="KW-0812">Transmembrane</keyword>
<comment type="caution">
    <text evidence="8">The sequence shown here is derived from an EMBL/GenBank/DDBJ whole genome shotgun (WGS) entry which is preliminary data.</text>
</comment>
<evidence type="ECO:0000313" key="8">
    <source>
        <dbReference type="EMBL" id="MCC2188483.1"/>
    </source>
</evidence>
<reference evidence="8 9" key="1">
    <citation type="submission" date="2021-10" db="EMBL/GenBank/DDBJ databases">
        <title>Anaerobic single-cell dispensing facilitates the cultivation of human gut bacteria.</title>
        <authorList>
            <person name="Afrizal A."/>
        </authorList>
    </citation>
    <scope>NUCLEOTIDE SEQUENCE [LARGE SCALE GENOMIC DNA]</scope>
    <source>
        <strain evidence="8 9">CLA-AA-H277</strain>
    </source>
</reference>
<dbReference type="Proteomes" id="UP001197875">
    <property type="component" value="Unassembled WGS sequence"/>
</dbReference>
<proteinExistence type="inferred from homology"/>
<keyword evidence="2 6" id="KW-0597">Phosphoprotein</keyword>
<evidence type="ECO:0000256" key="1">
    <source>
        <dbReference type="ARBA" id="ARBA00022448"/>
    </source>
</evidence>
<dbReference type="GO" id="GO:0005886">
    <property type="term" value="C:plasma membrane"/>
    <property type="evidence" value="ECO:0007669"/>
    <property type="project" value="UniProtKB-SubCell"/>
</dbReference>
<dbReference type="GO" id="GO:0022900">
    <property type="term" value="P:electron transport chain"/>
    <property type="evidence" value="ECO:0007669"/>
    <property type="project" value="UniProtKB-UniRule"/>
</dbReference>
<protein>
    <recommendedName>
        <fullName evidence="6">Ion-translocating oxidoreductase complex subunit G</fullName>
        <ecNumber evidence="6">7.-.-.-</ecNumber>
    </recommendedName>
    <alternativeName>
        <fullName evidence="6">Rnf electron transport complex subunit G</fullName>
    </alternativeName>
</protein>